<evidence type="ECO:0000259" key="1">
    <source>
        <dbReference type="PROSITE" id="PS50042"/>
    </source>
</evidence>
<dbReference type="InParanoid" id="A0A1X7UY80"/>
<feature type="domain" description="Cyclic nucleotide-binding" evidence="1">
    <location>
        <begin position="22"/>
        <end position="70"/>
    </location>
</feature>
<name>A0A1X7UY80_AMPQE</name>
<dbReference type="AlphaFoldDB" id="A0A1X7UY80"/>
<dbReference type="InterPro" id="IPR018490">
    <property type="entry name" value="cNMP-bd_dom_sf"/>
</dbReference>
<dbReference type="OrthoDB" id="415460at2759"/>
<evidence type="ECO:0000313" key="2">
    <source>
        <dbReference type="EnsemblMetazoa" id="Aqu2.1.32479_001"/>
    </source>
</evidence>
<organism evidence="2">
    <name type="scientific">Amphimedon queenslandica</name>
    <name type="common">Sponge</name>
    <dbReference type="NCBI Taxonomy" id="400682"/>
    <lineage>
        <taxon>Eukaryota</taxon>
        <taxon>Metazoa</taxon>
        <taxon>Porifera</taxon>
        <taxon>Demospongiae</taxon>
        <taxon>Heteroscleromorpha</taxon>
        <taxon>Haplosclerida</taxon>
        <taxon>Niphatidae</taxon>
        <taxon>Amphimedon</taxon>
    </lineage>
</organism>
<dbReference type="InterPro" id="IPR014710">
    <property type="entry name" value="RmlC-like_jellyroll"/>
</dbReference>
<sequence>MKLINTLLRTAEAAEEADPIHLLKELKPGDVFGEDPVGLESDDTSNEVIFTAKTHCHVLALNKNELNEIMTNLSSERNVEKERRALQKRNGTIKI</sequence>
<protein>
    <recommendedName>
        <fullName evidence="1">Cyclic nucleotide-binding domain-containing protein</fullName>
    </recommendedName>
</protein>
<dbReference type="PROSITE" id="PS50042">
    <property type="entry name" value="CNMP_BINDING_3"/>
    <property type="match status" value="1"/>
</dbReference>
<proteinExistence type="predicted"/>
<accession>A0A1X7UY80</accession>
<reference evidence="2" key="1">
    <citation type="submission" date="2017-05" db="UniProtKB">
        <authorList>
            <consortium name="EnsemblMetazoa"/>
        </authorList>
    </citation>
    <scope>IDENTIFICATION</scope>
</reference>
<dbReference type="Gene3D" id="2.60.120.10">
    <property type="entry name" value="Jelly Rolls"/>
    <property type="match status" value="1"/>
</dbReference>
<dbReference type="InterPro" id="IPR000595">
    <property type="entry name" value="cNMP-bd_dom"/>
</dbReference>
<dbReference type="SUPFAM" id="SSF51206">
    <property type="entry name" value="cAMP-binding domain-like"/>
    <property type="match status" value="1"/>
</dbReference>
<dbReference type="EnsemblMetazoa" id="Aqu2.1.32479_001">
    <property type="protein sequence ID" value="Aqu2.1.32479_001"/>
    <property type="gene ID" value="Aqu2.1.32479"/>
</dbReference>